<accession>A0ABS7DPZ9</accession>
<evidence type="ECO:0000256" key="1">
    <source>
        <dbReference type="ARBA" id="ARBA00001946"/>
    </source>
</evidence>
<evidence type="ECO:0000256" key="4">
    <source>
        <dbReference type="ARBA" id="ARBA00022723"/>
    </source>
</evidence>
<evidence type="ECO:0000259" key="8">
    <source>
        <dbReference type="Pfam" id="PF18765"/>
    </source>
</evidence>
<dbReference type="Proteomes" id="UP000719942">
    <property type="component" value="Unassembled WGS sequence"/>
</dbReference>
<dbReference type="InterPro" id="IPR043519">
    <property type="entry name" value="NT_sf"/>
</dbReference>
<evidence type="ECO:0000313" key="9">
    <source>
        <dbReference type="EMBL" id="MBW7573194.1"/>
    </source>
</evidence>
<gene>
    <name evidence="9" type="ORF">J5W02_10255</name>
</gene>
<comment type="cofactor">
    <cofactor evidence="1">
        <name>Mg(2+)</name>
        <dbReference type="ChEBI" id="CHEBI:18420"/>
    </cofactor>
</comment>
<organism evidence="9 10">
    <name type="scientific">Caproiciproducens faecalis</name>
    <dbReference type="NCBI Taxonomy" id="2820301"/>
    <lineage>
        <taxon>Bacteria</taxon>
        <taxon>Bacillati</taxon>
        <taxon>Bacillota</taxon>
        <taxon>Clostridia</taxon>
        <taxon>Eubacteriales</taxon>
        <taxon>Acutalibacteraceae</taxon>
        <taxon>Caproiciproducens</taxon>
    </lineage>
</organism>
<reference evidence="9 10" key="1">
    <citation type="submission" date="2021-03" db="EMBL/GenBank/DDBJ databases">
        <title>Caproiciproducens sp. nov. isolated from feces of cow.</title>
        <authorList>
            <person name="Choi J.-Y."/>
        </authorList>
    </citation>
    <scope>NUCLEOTIDE SEQUENCE [LARGE SCALE GENOMIC DNA]</scope>
    <source>
        <strain evidence="9 10">AGMB10547</strain>
    </source>
</reference>
<dbReference type="Gene3D" id="3.30.460.10">
    <property type="entry name" value="Beta Polymerase, domain 2"/>
    <property type="match status" value="1"/>
</dbReference>
<keyword evidence="6" id="KW-0067">ATP-binding</keyword>
<evidence type="ECO:0000256" key="7">
    <source>
        <dbReference type="ARBA" id="ARBA00022842"/>
    </source>
</evidence>
<dbReference type="RefSeq" id="WP_219965584.1">
    <property type="nucleotide sequence ID" value="NZ_JAGFNZ010000003.1"/>
</dbReference>
<feature type="domain" description="Polymerase beta nucleotidyltransferase" evidence="8">
    <location>
        <begin position="13"/>
        <end position="97"/>
    </location>
</feature>
<sequence length="105" mass="12011">MKKTIDEIRSTVAPIAEKYNVEHVYLFGSYARGDADENSDIDLRIDKGALRGMFALCGLYTELEAALNKKIDLLTTASLDDDFLDRIKNEEVLLYAEQFPQRRYS</sequence>
<evidence type="ECO:0000256" key="5">
    <source>
        <dbReference type="ARBA" id="ARBA00022741"/>
    </source>
</evidence>
<dbReference type="PANTHER" id="PTHR33571">
    <property type="entry name" value="SSL8005 PROTEIN"/>
    <property type="match status" value="1"/>
</dbReference>
<dbReference type="Pfam" id="PF18765">
    <property type="entry name" value="Polbeta"/>
    <property type="match status" value="1"/>
</dbReference>
<dbReference type="PANTHER" id="PTHR33571:SF14">
    <property type="entry name" value="PROTEIN ADENYLYLTRANSFERASE MJ0435-RELATED"/>
    <property type="match status" value="1"/>
</dbReference>
<dbReference type="CDD" id="cd05403">
    <property type="entry name" value="NT_KNTase_like"/>
    <property type="match status" value="1"/>
</dbReference>
<dbReference type="SUPFAM" id="SSF81301">
    <property type="entry name" value="Nucleotidyltransferase"/>
    <property type="match status" value="1"/>
</dbReference>
<keyword evidence="7" id="KW-0460">Magnesium</keyword>
<keyword evidence="10" id="KW-1185">Reference proteome</keyword>
<protein>
    <submittedName>
        <fullName evidence="9">Nucleotidyltransferase domain-containing protein</fullName>
    </submittedName>
</protein>
<proteinExistence type="predicted"/>
<keyword evidence="5" id="KW-0547">Nucleotide-binding</keyword>
<evidence type="ECO:0000256" key="2">
    <source>
        <dbReference type="ARBA" id="ARBA00022679"/>
    </source>
</evidence>
<evidence type="ECO:0000256" key="3">
    <source>
        <dbReference type="ARBA" id="ARBA00022695"/>
    </source>
</evidence>
<dbReference type="EMBL" id="JAGFNZ010000003">
    <property type="protein sequence ID" value="MBW7573194.1"/>
    <property type="molecule type" value="Genomic_DNA"/>
</dbReference>
<keyword evidence="4" id="KW-0479">Metal-binding</keyword>
<evidence type="ECO:0000256" key="6">
    <source>
        <dbReference type="ARBA" id="ARBA00022840"/>
    </source>
</evidence>
<keyword evidence="2" id="KW-0808">Transferase</keyword>
<name>A0ABS7DPZ9_9FIRM</name>
<comment type="caution">
    <text evidence="9">The sequence shown here is derived from an EMBL/GenBank/DDBJ whole genome shotgun (WGS) entry which is preliminary data.</text>
</comment>
<keyword evidence="3" id="KW-0548">Nucleotidyltransferase</keyword>
<dbReference type="InterPro" id="IPR041633">
    <property type="entry name" value="Polbeta"/>
</dbReference>
<dbReference type="InterPro" id="IPR052038">
    <property type="entry name" value="Type-VII_TA_antitoxin"/>
</dbReference>
<evidence type="ECO:0000313" key="10">
    <source>
        <dbReference type="Proteomes" id="UP000719942"/>
    </source>
</evidence>